<keyword evidence="3" id="KW-1185">Reference proteome</keyword>
<gene>
    <name evidence="2" type="ORF">HPBE_LOCUS16350</name>
</gene>
<name>A0A183G4B9_HELPZ</name>
<dbReference type="Proteomes" id="UP000050761">
    <property type="component" value="Unassembled WGS sequence"/>
</dbReference>
<accession>A0A3P8A2M4</accession>
<reference evidence="2 3" key="1">
    <citation type="submission" date="2018-11" db="EMBL/GenBank/DDBJ databases">
        <authorList>
            <consortium name="Pathogen Informatics"/>
        </authorList>
    </citation>
    <scope>NUCLEOTIDE SEQUENCE [LARGE SCALE GENOMIC DNA]</scope>
</reference>
<dbReference type="WBParaSite" id="HPBE_0001635101-mRNA-1">
    <property type="protein sequence ID" value="HPBE_0001635101-mRNA-1"/>
    <property type="gene ID" value="HPBE_0001635101"/>
</dbReference>
<protein>
    <submittedName>
        <fullName evidence="2 4">Uncharacterized protein</fullName>
    </submittedName>
</protein>
<accession>A0A183G4B9</accession>
<feature type="region of interest" description="Disordered" evidence="1">
    <location>
        <begin position="1"/>
        <end position="20"/>
    </location>
</feature>
<feature type="compositionally biased region" description="Acidic residues" evidence="1">
    <location>
        <begin position="1"/>
        <end position="13"/>
    </location>
</feature>
<sequence length="71" mass="8015">MSDYDPSDSESDYSDGPVQIPIDFYHPHGDWEIEMRWYLAALMAAMTPPPTPSDSEHTSSESEGVYSDEED</sequence>
<evidence type="ECO:0000313" key="4">
    <source>
        <dbReference type="WBParaSite" id="HPBE_0001635101-mRNA-1"/>
    </source>
</evidence>
<dbReference type="AlphaFoldDB" id="A0A183G4B9"/>
<dbReference type="EMBL" id="UZAH01029368">
    <property type="protein sequence ID" value="VDP05651.1"/>
    <property type="molecule type" value="Genomic_DNA"/>
</dbReference>
<proteinExistence type="predicted"/>
<feature type="region of interest" description="Disordered" evidence="1">
    <location>
        <begin position="46"/>
        <end position="71"/>
    </location>
</feature>
<evidence type="ECO:0000313" key="2">
    <source>
        <dbReference type="EMBL" id="VDP05651.1"/>
    </source>
</evidence>
<organism evidence="3 4">
    <name type="scientific">Heligmosomoides polygyrus</name>
    <name type="common">Parasitic roundworm</name>
    <dbReference type="NCBI Taxonomy" id="6339"/>
    <lineage>
        <taxon>Eukaryota</taxon>
        <taxon>Metazoa</taxon>
        <taxon>Ecdysozoa</taxon>
        <taxon>Nematoda</taxon>
        <taxon>Chromadorea</taxon>
        <taxon>Rhabditida</taxon>
        <taxon>Rhabditina</taxon>
        <taxon>Rhabditomorpha</taxon>
        <taxon>Strongyloidea</taxon>
        <taxon>Heligmosomidae</taxon>
        <taxon>Heligmosomoides</taxon>
    </lineage>
</organism>
<evidence type="ECO:0000256" key="1">
    <source>
        <dbReference type="SAM" id="MobiDB-lite"/>
    </source>
</evidence>
<evidence type="ECO:0000313" key="3">
    <source>
        <dbReference type="Proteomes" id="UP000050761"/>
    </source>
</evidence>
<reference evidence="4" key="2">
    <citation type="submission" date="2019-09" db="UniProtKB">
        <authorList>
            <consortium name="WormBaseParasite"/>
        </authorList>
    </citation>
    <scope>IDENTIFICATION</scope>
</reference>